<evidence type="ECO:0000313" key="2">
    <source>
        <dbReference type="Proteomes" id="UP000265520"/>
    </source>
</evidence>
<name>A0A392TU84_9FABA</name>
<keyword evidence="2" id="KW-1185">Reference proteome</keyword>
<organism evidence="1 2">
    <name type="scientific">Trifolium medium</name>
    <dbReference type="NCBI Taxonomy" id="97028"/>
    <lineage>
        <taxon>Eukaryota</taxon>
        <taxon>Viridiplantae</taxon>
        <taxon>Streptophyta</taxon>
        <taxon>Embryophyta</taxon>
        <taxon>Tracheophyta</taxon>
        <taxon>Spermatophyta</taxon>
        <taxon>Magnoliopsida</taxon>
        <taxon>eudicotyledons</taxon>
        <taxon>Gunneridae</taxon>
        <taxon>Pentapetalae</taxon>
        <taxon>rosids</taxon>
        <taxon>fabids</taxon>
        <taxon>Fabales</taxon>
        <taxon>Fabaceae</taxon>
        <taxon>Papilionoideae</taxon>
        <taxon>50 kb inversion clade</taxon>
        <taxon>NPAAA clade</taxon>
        <taxon>Hologalegina</taxon>
        <taxon>IRL clade</taxon>
        <taxon>Trifolieae</taxon>
        <taxon>Trifolium</taxon>
    </lineage>
</organism>
<accession>A0A392TU84</accession>
<evidence type="ECO:0000313" key="1">
    <source>
        <dbReference type="EMBL" id="MCI64489.1"/>
    </source>
</evidence>
<dbReference type="AlphaFoldDB" id="A0A392TU84"/>
<reference evidence="1 2" key="1">
    <citation type="journal article" date="2018" name="Front. Plant Sci.">
        <title>Red Clover (Trifolium pratense) and Zigzag Clover (T. medium) - A Picture of Genomic Similarities and Differences.</title>
        <authorList>
            <person name="Dluhosova J."/>
            <person name="Istvanek J."/>
            <person name="Nedelnik J."/>
            <person name="Repkova J."/>
        </authorList>
    </citation>
    <scope>NUCLEOTIDE SEQUENCE [LARGE SCALE GENOMIC DNA]</scope>
    <source>
        <strain evidence="2">cv. 10/8</strain>
        <tissue evidence="1">Leaf</tissue>
    </source>
</reference>
<comment type="caution">
    <text evidence="1">The sequence shown here is derived from an EMBL/GenBank/DDBJ whole genome shotgun (WGS) entry which is preliminary data.</text>
</comment>
<dbReference type="Proteomes" id="UP000265520">
    <property type="component" value="Unassembled WGS sequence"/>
</dbReference>
<feature type="non-terminal residue" evidence="1">
    <location>
        <position position="60"/>
    </location>
</feature>
<feature type="non-terminal residue" evidence="1">
    <location>
        <position position="1"/>
    </location>
</feature>
<proteinExistence type="predicted"/>
<protein>
    <submittedName>
        <fullName evidence="1">Uncharacterized protein</fullName>
    </submittedName>
</protein>
<sequence>SGVGGGLDLVSDPTRLFVGSGFDSGGCMVALVVVVGLARMVVVATGLVKPLTGCVLFLGV</sequence>
<dbReference type="EMBL" id="LXQA010657110">
    <property type="protein sequence ID" value="MCI64489.1"/>
    <property type="molecule type" value="Genomic_DNA"/>
</dbReference>